<organism evidence="2 3">
    <name type="scientific">Piloderma croceum (strain F 1598)</name>
    <dbReference type="NCBI Taxonomy" id="765440"/>
    <lineage>
        <taxon>Eukaryota</taxon>
        <taxon>Fungi</taxon>
        <taxon>Dikarya</taxon>
        <taxon>Basidiomycota</taxon>
        <taxon>Agaricomycotina</taxon>
        <taxon>Agaricomycetes</taxon>
        <taxon>Agaricomycetidae</taxon>
        <taxon>Atheliales</taxon>
        <taxon>Atheliaceae</taxon>
        <taxon>Piloderma</taxon>
    </lineage>
</organism>
<protein>
    <recommendedName>
        <fullName evidence="4">USP domain-containing protein</fullName>
    </recommendedName>
</protein>
<dbReference type="HOGENOM" id="CLU_071345_0_0_1"/>
<accession>A0A0C3EVC6</accession>
<sequence length="268" mass="30264">DRNNYSCAYDALFAILFNIWATKPKPKKKKKKKKRKKGKKEKKKTQESNQYLSTQHDGFQKYLRGVSTLEAAHDNSDPVLFPSEHTGCSVSALAMQMFYPVFQVPQLHLQCSHCNHTIMINSNCIGRLMHVAHSATGSISQIIENHMCHQSQQVCGNCNAPLESTIHFSEPHKLYAVDVTDRNVTLSRTVKIQGSVHATTLHLKGLVYHGGYHFTCRIVDESGNIWFYDGITTGRISIKDGKFGSVSQPNLKECRNKQLCLVIYGHRS</sequence>
<dbReference type="EMBL" id="KN833181">
    <property type="protein sequence ID" value="KIM71969.1"/>
    <property type="molecule type" value="Genomic_DNA"/>
</dbReference>
<reference evidence="2 3" key="1">
    <citation type="submission" date="2014-04" db="EMBL/GenBank/DDBJ databases">
        <authorList>
            <consortium name="DOE Joint Genome Institute"/>
            <person name="Kuo A."/>
            <person name="Tarkka M."/>
            <person name="Buscot F."/>
            <person name="Kohler A."/>
            <person name="Nagy L.G."/>
            <person name="Floudas D."/>
            <person name="Copeland A."/>
            <person name="Barry K.W."/>
            <person name="Cichocki N."/>
            <person name="Veneault-Fourrey C."/>
            <person name="LaButti K."/>
            <person name="Lindquist E.A."/>
            <person name="Lipzen A."/>
            <person name="Lundell T."/>
            <person name="Morin E."/>
            <person name="Murat C."/>
            <person name="Sun H."/>
            <person name="Tunlid A."/>
            <person name="Henrissat B."/>
            <person name="Grigoriev I.V."/>
            <person name="Hibbett D.S."/>
            <person name="Martin F."/>
            <person name="Nordberg H.P."/>
            <person name="Cantor M.N."/>
            <person name="Hua S.X."/>
        </authorList>
    </citation>
    <scope>NUCLEOTIDE SEQUENCE [LARGE SCALE GENOMIC DNA]</scope>
    <source>
        <strain evidence="2 3">F 1598</strain>
    </source>
</reference>
<evidence type="ECO:0000313" key="3">
    <source>
        <dbReference type="Proteomes" id="UP000054166"/>
    </source>
</evidence>
<feature type="non-terminal residue" evidence="2">
    <location>
        <position position="1"/>
    </location>
</feature>
<dbReference type="AlphaFoldDB" id="A0A0C3EVC6"/>
<evidence type="ECO:0008006" key="4">
    <source>
        <dbReference type="Google" id="ProtNLM"/>
    </source>
</evidence>
<reference evidence="3" key="2">
    <citation type="submission" date="2015-01" db="EMBL/GenBank/DDBJ databases">
        <title>Evolutionary Origins and Diversification of the Mycorrhizal Mutualists.</title>
        <authorList>
            <consortium name="DOE Joint Genome Institute"/>
            <consortium name="Mycorrhizal Genomics Consortium"/>
            <person name="Kohler A."/>
            <person name="Kuo A."/>
            <person name="Nagy L.G."/>
            <person name="Floudas D."/>
            <person name="Copeland A."/>
            <person name="Barry K.W."/>
            <person name="Cichocki N."/>
            <person name="Veneault-Fourrey C."/>
            <person name="LaButti K."/>
            <person name="Lindquist E.A."/>
            <person name="Lipzen A."/>
            <person name="Lundell T."/>
            <person name="Morin E."/>
            <person name="Murat C."/>
            <person name="Riley R."/>
            <person name="Ohm R."/>
            <person name="Sun H."/>
            <person name="Tunlid A."/>
            <person name="Henrissat B."/>
            <person name="Grigoriev I.V."/>
            <person name="Hibbett D.S."/>
            <person name="Martin F."/>
        </authorList>
    </citation>
    <scope>NUCLEOTIDE SEQUENCE [LARGE SCALE GENOMIC DNA]</scope>
    <source>
        <strain evidence="3">F 1598</strain>
    </source>
</reference>
<gene>
    <name evidence="2" type="ORF">PILCRDRAFT_804483</name>
</gene>
<dbReference type="OrthoDB" id="2629491at2759"/>
<dbReference type="InParanoid" id="A0A0C3EVC6"/>
<keyword evidence="3" id="KW-1185">Reference proteome</keyword>
<proteinExistence type="predicted"/>
<feature type="region of interest" description="Disordered" evidence="1">
    <location>
        <begin position="24"/>
        <end position="51"/>
    </location>
</feature>
<dbReference type="Proteomes" id="UP000054166">
    <property type="component" value="Unassembled WGS sequence"/>
</dbReference>
<feature type="compositionally biased region" description="Basic residues" evidence="1">
    <location>
        <begin position="24"/>
        <end position="43"/>
    </location>
</feature>
<evidence type="ECO:0000256" key="1">
    <source>
        <dbReference type="SAM" id="MobiDB-lite"/>
    </source>
</evidence>
<evidence type="ECO:0000313" key="2">
    <source>
        <dbReference type="EMBL" id="KIM71969.1"/>
    </source>
</evidence>
<name>A0A0C3EVC6_PILCF</name>